<dbReference type="OrthoDB" id="5520897at2"/>
<protein>
    <submittedName>
        <fullName evidence="2">Formate-dependent nitrite reductase, membrane component</fullName>
    </submittedName>
</protein>
<gene>
    <name evidence="2" type="ORF">Dpo_9c00160</name>
</gene>
<dbReference type="Proteomes" id="UP000014216">
    <property type="component" value="Unassembled WGS sequence"/>
</dbReference>
<dbReference type="InterPro" id="IPR007059">
    <property type="entry name" value="DmsC"/>
</dbReference>
<keyword evidence="1" id="KW-0472">Membrane</keyword>
<dbReference type="GO" id="GO:0005886">
    <property type="term" value="C:plasma membrane"/>
    <property type="evidence" value="ECO:0007669"/>
    <property type="project" value="TreeGrafter"/>
</dbReference>
<proteinExistence type="predicted"/>
<feature type="transmembrane region" description="Helical" evidence="1">
    <location>
        <begin position="27"/>
        <end position="47"/>
    </location>
</feature>
<dbReference type="PANTHER" id="PTHR34856:SF2">
    <property type="entry name" value="PROTEIN NRFD"/>
    <property type="match status" value="1"/>
</dbReference>
<evidence type="ECO:0000256" key="1">
    <source>
        <dbReference type="SAM" id="Phobius"/>
    </source>
</evidence>
<feature type="transmembrane region" description="Helical" evidence="1">
    <location>
        <begin position="237"/>
        <end position="256"/>
    </location>
</feature>
<feature type="transmembrane region" description="Helical" evidence="1">
    <location>
        <begin position="119"/>
        <end position="143"/>
    </location>
</feature>
<accession>S0FYG2</accession>
<keyword evidence="1" id="KW-0812">Transmembrane</keyword>
<feature type="transmembrane region" description="Helical" evidence="1">
    <location>
        <begin position="198"/>
        <end position="216"/>
    </location>
</feature>
<dbReference type="GO" id="GO:0019645">
    <property type="term" value="P:anaerobic electron transport chain"/>
    <property type="evidence" value="ECO:0007669"/>
    <property type="project" value="InterPro"/>
</dbReference>
<dbReference type="RefSeq" id="WP_006967595.1">
    <property type="nucleotide sequence ID" value="NZ_APJX01000009.1"/>
</dbReference>
<dbReference type="EMBL" id="APJX01000009">
    <property type="protein sequence ID" value="EMS78184.1"/>
    <property type="molecule type" value="Genomic_DNA"/>
</dbReference>
<evidence type="ECO:0000313" key="2">
    <source>
        <dbReference type="EMBL" id="EMS78184.1"/>
    </source>
</evidence>
<evidence type="ECO:0000313" key="3">
    <source>
        <dbReference type="Proteomes" id="UP000014216"/>
    </source>
</evidence>
<reference evidence="2 3" key="1">
    <citation type="journal article" date="2013" name="Genome Announc.">
        <title>Draft Genome Sequence of Desulfotignum phosphitoxidans DSM 13687 Strain FiPS-3.</title>
        <authorList>
            <person name="Poehlein A."/>
            <person name="Daniel R."/>
            <person name="Simeonova D.D."/>
        </authorList>
    </citation>
    <scope>NUCLEOTIDE SEQUENCE [LARGE SCALE GENOMIC DNA]</scope>
    <source>
        <strain evidence="2 3">DSM 13687</strain>
    </source>
</reference>
<sequence>MSLRKYDIVGDEYKVGYRRQEAWGWKIALAFFFGDVGAGTFFVSAFFNYMPGMIFGWILTTFFKPAALFMHLGQPLRFWRAIANVRTAWISRGIVGAILFTGFGFLHMVNLKWALFGGFLGGLVFFLAMLGCFIVMIYLGYVLSHSPSIPLWNTGLMPLISLIYGLMGGVTMTILFGINSFLAADPAALQFLKTTELILIAITFVMLVSMIHGAAYQSSTGMATVMQLIVGKYSKWFLGYVVLVGIIGTGLLALTGSVMMTVLLLVAVMELIGDFGLKMVLFKSALYSPPLSHSTV</sequence>
<dbReference type="InterPro" id="IPR052049">
    <property type="entry name" value="Electron_transfer_protein"/>
</dbReference>
<feature type="transmembrane region" description="Helical" evidence="1">
    <location>
        <begin position="93"/>
        <end position="113"/>
    </location>
</feature>
<feature type="transmembrane region" description="Helical" evidence="1">
    <location>
        <begin position="53"/>
        <end position="72"/>
    </location>
</feature>
<keyword evidence="3" id="KW-1185">Reference proteome</keyword>
<dbReference type="Gene3D" id="1.20.1630.10">
    <property type="entry name" value="Formate dehydrogenase/DMSO reductase domain"/>
    <property type="match status" value="1"/>
</dbReference>
<dbReference type="PANTHER" id="PTHR34856">
    <property type="entry name" value="PROTEIN NRFD"/>
    <property type="match status" value="1"/>
</dbReference>
<organism evidence="2 3">
    <name type="scientific">Desulfotignum phosphitoxidans DSM 13687</name>
    <dbReference type="NCBI Taxonomy" id="1286635"/>
    <lineage>
        <taxon>Bacteria</taxon>
        <taxon>Pseudomonadati</taxon>
        <taxon>Thermodesulfobacteriota</taxon>
        <taxon>Desulfobacteria</taxon>
        <taxon>Desulfobacterales</taxon>
        <taxon>Desulfobacteraceae</taxon>
        <taxon>Desulfotignum</taxon>
    </lineage>
</organism>
<dbReference type="Pfam" id="PF04976">
    <property type="entry name" value="DmsC"/>
    <property type="match status" value="1"/>
</dbReference>
<dbReference type="AlphaFoldDB" id="S0FYG2"/>
<comment type="caution">
    <text evidence="2">The sequence shown here is derived from an EMBL/GenBank/DDBJ whole genome shotgun (WGS) entry which is preliminary data.</text>
</comment>
<name>S0FYG2_9BACT</name>
<feature type="transmembrane region" description="Helical" evidence="1">
    <location>
        <begin position="155"/>
        <end position="178"/>
    </location>
</feature>
<keyword evidence="1" id="KW-1133">Transmembrane helix</keyword>